<dbReference type="AlphaFoldDB" id="A0AAE0WD49"/>
<feature type="non-terminal residue" evidence="1">
    <location>
        <position position="63"/>
    </location>
</feature>
<reference evidence="1" key="3">
    <citation type="submission" date="2023-05" db="EMBL/GenBank/DDBJ databases">
        <authorList>
            <person name="Smith C.H."/>
        </authorList>
    </citation>
    <scope>NUCLEOTIDE SEQUENCE</scope>
    <source>
        <strain evidence="1">CHS0354</strain>
        <tissue evidence="1">Mantle</tissue>
    </source>
</reference>
<protein>
    <submittedName>
        <fullName evidence="1">Uncharacterized protein</fullName>
    </submittedName>
</protein>
<dbReference type="EMBL" id="JAEAOA010001757">
    <property type="protein sequence ID" value="KAK3608970.1"/>
    <property type="molecule type" value="Genomic_DNA"/>
</dbReference>
<organism evidence="1 2">
    <name type="scientific">Potamilus streckersoni</name>
    <dbReference type="NCBI Taxonomy" id="2493646"/>
    <lineage>
        <taxon>Eukaryota</taxon>
        <taxon>Metazoa</taxon>
        <taxon>Spiralia</taxon>
        <taxon>Lophotrochozoa</taxon>
        <taxon>Mollusca</taxon>
        <taxon>Bivalvia</taxon>
        <taxon>Autobranchia</taxon>
        <taxon>Heteroconchia</taxon>
        <taxon>Palaeoheterodonta</taxon>
        <taxon>Unionida</taxon>
        <taxon>Unionoidea</taxon>
        <taxon>Unionidae</taxon>
        <taxon>Ambleminae</taxon>
        <taxon>Lampsilini</taxon>
        <taxon>Potamilus</taxon>
    </lineage>
</organism>
<name>A0AAE0WD49_9BIVA</name>
<gene>
    <name evidence="1" type="ORF">CHS0354_029311</name>
</gene>
<proteinExistence type="predicted"/>
<reference evidence="1" key="1">
    <citation type="journal article" date="2021" name="Genome Biol. Evol.">
        <title>A High-Quality Reference Genome for a Parasitic Bivalve with Doubly Uniparental Inheritance (Bivalvia: Unionida).</title>
        <authorList>
            <person name="Smith C.H."/>
        </authorList>
    </citation>
    <scope>NUCLEOTIDE SEQUENCE</scope>
    <source>
        <strain evidence="1">CHS0354</strain>
    </source>
</reference>
<accession>A0AAE0WD49</accession>
<evidence type="ECO:0000313" key="1">
    <source>
        <dbReference type="EMBL" id="KAK3608970.1"/>
    </source>
</evidence>
<evidence type="ECO:0000313" key="2">
    <source>
        <dbReference type="Proteomes" id="UP001195483"/>
    </source>
</evidence>
<comment type="caution">
    <text evidence="1">The sequence shown here is derived from an EMBL/GenBank/DDBJ whole genome shotgun (WGS) entry which is preliminary data.</text>
</comment>
<keyword evidence="2" id="KW-1185">Reference proteome</keyword>
<dbReference type="Proteomes" id="UP001195483">
    <property type="component" value="Unassembled WGS sequence"/>
</dbReference>
<reference evidence="1" key="2">
    <citation type="journal article" date="2021" name="Genome Biol. Evol.">
        <title>Developing a high-quality reference genome for a parasitic bivalve with doubly uniparental inheritance (Bivalvia: Unionida).</title>
        <authorList>
            <person name="Smith C.H."/>
        </authorList>
    </citation>
    <scope>NUCLEOTIDE SEQUENCE</scope>
    <source>
        <strain evidence="1">CHS0354</strain>
        <tissue evidence="1">Mantle</tissue>
    </source>
</reference>
<sequence length="63" mass="7208">MSLMEKLKYNTVETDVKQTVVTNVKQIDETDVNVSDTDVKDKVTAVMSWNTKNYGTTTTDRYN</sequence>